<dbReference type="FunFam" id="3.40.50.12230:FF:000003">
    <property type="entry name" value="methionyl-tRNA formyltransferase, mitochondrial"/>
    <property type="match status" value="1"/>
</dbReference>
<accession>A0A9P0GUT7</accession>
<feature type="domain" description="Formyl transferase N-terminal" evidence="11">
    <location>
        <begin position="95"/>
        <end position="195"/>
    </location>
</feature>
<dbReference type="InterPro" id="IPR011034">
    <property type="entry name" value="Formyl_transferase-like_C_sf"/>
</dbReference>
<dbReference type="AlphaFoldDB" id="A0A9P0GUT7"/>
<dbReference type="NCBIfam" id="TIGR00460">
    <property type="entry name" value="fmt"/>
    <property type="match status" value="1"/>
</dbReference>
<evidence type="ECO:0000313" key="14">
    <source>
        <dbReference type="Proteomes" id="UP001153737"/>
    </source>
</evidence>
<sequence>MKFLCEKVIKLSRNNRPYSVKSPNVPWNVLFFGTDKFSLYSLESLNRERMNGSILNGIEIVTTCKGKSNPVKKYAVQNELVIHSWPFTVPKNVYDVGLVVSFGHLIPESVIARFPLGMLNVHASLLPRWRGAAPIIYALANGDSETGVTVMRIKPDHFDIGDIVMQKKISISQDTQMPQLHKELGHLGADCLISTLRNLPNLLENAVPQPNTGVTFAPKIMPEFAVVDWNSMTSNQVYNLYRSLKGLQSPTTSWSGLQMKLTDLEDCGHCGVLEDCEMSPGYVKYDKTNRTLIVTCASHSHIRVRQVQVHGRKVMSATDFNNGFVMKELASKRYFKYIDCISYLRTCFSTTL</sequence>
<evidence type="ECO:0000256" key="6">
    <source>
        <dbReference type="ARBA" id="ARBA00022917"/>
    </source>
</evidence>
<comment type="function">
    <text evidence="10">Methionyl-tRNA formyltransferase that formylates methionyl-tRNA in mitochondria and is crucial for translation initiation.</text>
</comment>
<name>A0A9P0GUT7_PHACE</name>
<proteinExistence type="inferred from homology"/>
<evidence type="ECO:0000256" key="8">
    <source>
        <dbReference type="ARBA" id="ARBA00023128"/>
    </source>
</evidence>
<dbReference type="SUPFAM" id="SSF50486">
    <property type="entry name" value="FMT C-terminal domain-like"/>
    <property type="match status" value="1"/>
</dbReference>
<dbReference type="CDD" id="cd08646">
    <property type="entry name" value="FMT_core_Met-tRNA-FMT_N"/>
    <property type="match status" value="1"/>
</dbReference>
<protein>
    <recommendedName>
        <fullName evidence="4">Methionyl-tRNA formyltransferase, mitochondrial</fullName>
        <ecNumber evidence="3">2.1.2.9</ecNumber>
    </recommendedName>
</protein>
<evidence type="ECO:0000256" key="3">
    <source>
        <dbReference type="ARBA" id="ARBA00012261"/>
    </source>
</evidence>
<keyword evidence="7" id="KW-0809">Transit peptide</keyword>
<evidence type="ECO:0000256" key="10">
    <source>
        <dbReference type="ARBA" id="ARBA00057846"/>
    </source>
</evidence>
<dbReference type="OrthoDB" id="10268103at2759"/>
<evidence type="ECO:0000259" key="11">
    <source>
        <dbReference type="Pfam" id="PF00551"/>
    </source>
</evidence>
<reference evidence="13" key="2">
    <citation type="submission" date="2022-10" db="EMBL/GenBank/DDBJ databases">
        <authorList>
            <consortium name="ENA_rothamsted_submissions"/>
            <consortium name="culmorum"/>
            <person name="King R."/>
        </authorList>
    </citation>
    <scope>NUCLEOTIDE SEQUENCE</scope>
</reference>
<evidence type="ECO:0000256" key="4">
    <source>
        <dbReference type="ARBA" id="ARBA00014185"/>
    </source>
</evidence>
<comment type="similarity">
    <text evidence="2">Belongs to the Fmt family.</text>
</comment>
<evidence type="ECO:0000313" key="13">
    <source>
        <dbReference type="EMBL" id="CAH1176434.1"/>
    </source>
</evidence>
<dbReference type="GO" id="GO:0004479">
    <property type="term" value="F:methionyl-tRNA formyltransferase activity"/>
    <property type="evidence" value="ECO:0007669"/>
    <property type="project" value="UniProtKB-EC"/>
</dbReference>
<dbReference type="Pfam" id="PF02911">
    <property type="entry name" value="Formyl_trans_C"/>
    <property type="match status" value="1"/>
</dbReference>
<comment type="subcellular location">
    <subcellularLocation>
        <location evidence="1">Mitochondrion</location>
    </subcellularLocation>
</comment>
<keyword evidence="8" id="KW-0496">Mitochondrion</keyword>
<evidence type="ECO:0000256" key="9">
    <source>
        <dbReference type="ARBA" id="ARBA00052555"/>
    </source>
</evidence>
<dbReference type="EC" id="2.1.2.9" evidence="3"/>
<dbReference type="InterPro" id="IPR005793">
    <property type="entry name" value="Formyl_trans_C"/>
</dbReference>
<dbReference type="InterPro" id="IPR005794">
    <property type="entry name" value="Fmt"/>
</dbReference>
<dbReference type="GO" id="GO:0005739">
    <property type="term" value="C:mitochondrion"/>
    <property type="evidence" value="ECO:0007669"/>
    <property type="project" value="UniProtKB-SubCell"/>
</dbReference>
<dbReference type="PANTHER" id="PTHR11138">
    <property type="entry name" value="METHIONYL-TRNA FORMYLTRANSFERASE"/>
    <property type="match status" value="1"/>
</dbReference>
<evidence type="ECO:0000256" key="7">
    <source>
        <dbReference type="ARBA" id="ARBA00022946"/>
    </source>
</evidence>
<evidence type="ECO:0000259" key="12">
    <source>
        <dbReference type="Pfam" id="PF02911"/>
    </source>
</evidence>
<organism evidence="13 14">
    <name type="scientific">Phaedon cochleariae</name>
    <name type="common">Mustard beetle</name>
    <dbReference type="NCBI Taxonomy" id="80249"/>
    <lineage>
        <taxon>Eukaryota</taxon>
        <taxon>Metazoa</taxon>
        <taxon>Ecdysozoa</taxon>
        <taxon>Arthropoda</taxon>
        <taxon>Hexapoda</taxon>
        <taxon>Insecta</taxon>
        <taxon>Pterygota</taxon>
        <taxon>Neoptera</taxon>
        <taxon>Endopterygota</taxon>
        <taxon>Coleoptera</taxon>
        <taxon>Polyphaga</taxon>
        <taxon>Cucujiformia</taxon>
        <taxon>Chrysomeloidea</taxon>
        <taxon>Chrysomelidae</taxon>
        <taxon>Chrysomelinae</taxon>
        <taxon>Chrysomelini</taxon>
        <taxon>Phaedon</taxon>
    </lineage>
</organism>
<reference evidence="13" key="1">
    <citation type="submission" date="2022-01" db="EMBL/GenBank/DDBJ databases">
        <authorList>
            <person name="King R."/>
        </authorList>
    </citation>
    <scope>NUCLEOTIDE SEQUENCE</scope>
</reference>
<evidence type="ECO:0000256" key="5">
    <source>
        <dbReference type="ARBA" id="ARBA00022679"/>
    </source>
</evidence>
<dbReference type="InterPro" id="IPR041711">
    <property type="entry name" value="Met-tRNA-FMT_N"/>
</dbReference>
<keyword evidence="6" id="KW-0648">Protein biosynthesis</keyword>
<dbReference type="EMBL" id="OU896713">
    <property type="protein sequence ID" value="CAH1176434.1"/>
    <property type="molecule type" value="Genomic_DNA"/>
</dbReference>
<comment type="catalytic activity">
    <reaction evidence="9">
        <text>L-methionyl-tRNA(fMet) + (6R)-10-formyltetrahydrofolate = N-formyl-L-methionyl-tRNA(fMet) + (6S)-5,6,7,8-tetrahydrofolate + H(+)</text>
        <dbReference type="Rhea" id="RHEA:24380"/>
        <dbReference type="Rhea" id="RHEA-COMP:9952"/>
        <dbReference type="Rhea" id="RHEA-COMP:9953"/>
        <dbReference type="ChEBI" id="CHEBI:15378"/>
        <dbReference type="ChEBI" id="CHEBI:57453"/>
        <dbReference type="ChEBI" id="CHEBI:78530"/>
        <dbReference type="ChEBI" id="CHEBI:78844"/>
        <dbReference type="ChEBI" id="CHEBI:195366"/>
        <dbReference type="EC" id="2.1.2.9"/>
    </reaction>
    <physiologicalReaction direction="left-to-right" evidence="9">
        <dbReference type="Rhea" id="RHEA:24381"/>
    </physiologicalReaction>
</comment>
<keyword evidence="5" id="KW-0808">Transferase</keyword>
<keyword evidence="14" id="KW-1185">Reference proteome</keyword>
<gene>
    <name evidence="13" type="ORF">PHAECO_LOCUS10835</name>
</gene>
<dbReference type="InterPro" id="IPR002376">
    <property type="entry name" value="Formyl_transf_N"/>
</dbReference>
<dbReference type="Pfam" id="PF00551">
    <property type="entry name" value="Formyl_trans_N"/>
    <property type="match status" value="1"/>
</dbReference>
<dbReference type="Proteomes" id="UP001153737">
    <property type="component" value="Chromosome 7"/>
</dbReference>
<evidence type="ECO:0000256" key="1">
    <source>
        <dbReference type="ARBA" id="ARBA00004173"/>
    </source>
</evidence>
<evidence type="ECO:0000256" key="2">
    <source>
        <dbReference type="ARBA" id="ARBA00010699"/>
    </source>
</evidence>
<feature type="domain" description="Formyl transferase C-terminal" evidence="12">
    <location>
        <begin position="219"/>
        <end position="324"/>
    </location>
</feature>
<dbReference type="PANTHER" id="PTHR11138:SF5">
    <property type="entry name" value="METHIONYL-TRNA FORMYLTRANSFERASE, MITOCHONDRIAL"/>
    <property type="match status" value="1"/>
</dbReference>
<dbReference type="InterPro" id="IPR036477">
    <property type="entry name" value="Formyl_transf_N_sf"/>
</dbReference>
<dbReference type="SUPFAM" id="SSF53328">
    <property type="entry name" value="Formyltransferase"/>
    <property type="match status" value="1"/>
</dbReference>
<dbReference type="Gene3D" id="3.40.50.12230">
    <property type="match status" value="1"/>
</dbReference>